<keyword evidence="2" id="KW-1185">Reference proteome</keyword>
<accession>A0A8X6J1Y8</accession>
<organism evidence="1 2">
    <name type="scientific">Trichonephila clavata</name>
    <name type="common">Joro spider</name>
    <name type="synonym">Nephila clavata</name>
    <dbReference type="NCBI Taxonomy" id="2740835"/>
    <lineage>
        <taxon>Eukaryota</taxon>
        <taxon>Metazoa</taxon>
        <taxon>Ecdysozoa</taxon>
        <taxon>Arthropoda</taxon>
        <taxon>Chelicerata</taxon>
        <taxon>Arachnida</taxon>
        <taxon>Araneae</taxon>
        <taxon>Araneomorphae</taxon>
        <taxon>Entelegynae</taxon>
        <taxon>Araneoidea</taxon>
        <taxon>Nephilidae</taxon>
        <taxon>Trichonephila</taxon>
    </lineage>
</organism>
<dbReference type="AlphaFoldDB" id="A0A8X6J1Y8"/>
<reference evidence="1" key="1">
    <citation type="submission" date="2020-07" db="EMBL/GenBank/DDBJ databases">
        <title>Multicomponent nature underlies the extraordinary mechanical properties of spider dragline silk.</title>
        <authorList>
            <person name="Kono N."/>
            <person name="Nakamura H."/>
            <person name="Mori M."/>
            <person name="Yoshida Y."/>
            <person name="Ohtoshi R."/>
            <person name="Malay A.D."/>
            <person name="Moran D.A.P."/>
            <person name="Tomita M."/>
            <person name="Numata K."/>
            <person name="Arakawa K."/>
        </authorList>
    </citation>
    <scope>NUCLEOTIDE SEQUENCE</scope>
</reference>
<sequence length="83" mass="9251">MTRYPHSDESIKRFPVNLLELLPLTSQGVASLSLHICILQVALITALLNTKDQHQFISNPGAKNLIMGWKIAPSSGCFNDVFW</sequence>
<gene>
    <name evidence="1" type="ORF">TNCT_586231</name>
</gene>
<comment type="caution">
    <text evidence="1">The sequence shown here is derived from an EMBL/GenBank/DDBJ whole genome shotgun (WGS) entry which is preliminary data.</text>
</comment>
<protein>
    <submittedName>
        <fullName evidence="1">Uncharacterized protein</fullName>
    </submittedName>
</protein>
<evidence type="ECO:0000313" key="1">
    <source>
        <dbReference type="EMBL" id="GFQ87945.1"/>
    </source>
</evidence>
<proteinExistence type="predicted"/>
<dbReference type="Proteomes" id="UP000887116">
    <property type="component" value="Unassembled WGS sequence"/>
</dbReference>
<dbReference type="EMBL" id="BMAO01013325">
    <property type="protein sequence ID" value="GFQ87945.1"/>
    <property type="molecule type" value="Genomic_DNA"/>
</dbReference>
<name>A0A8X6J1Y8_TRICU</name>
<evidence type="ECO:0000313" key="2">
    <source>
        <dbReference type="Proteomes" id="UP000887116"/>
    </source>
</evidence>